<dbReference type="Proteomes" id="UP000078576">
    <property type="component" value="Unassembled WGS sequence"/>
</dbReference>
<sequence length="312" mass="35498">MSPVVAITFELLSVGRVYAVLKLYDRRFGRGLRRIYGKHCPHSLDAEAKFQSFVREGKAEPFLEELQNEKRTSFLPGMPGDSYDEKPDGPAKFEAALYQTCIEDFECETQTYERLREFQGESIPQLYAHVRLCGYVPSELVDTSMASYFEVKGVMIQRIVGYNLQDLPTSYLAPKDPKEWQDIVQLAVDAAWEINQRGVIMGDCKTRNVVVDGKAQRPFLIDFAQCYFKDKMFDDSGSEAGSVKEDGDSVTDVEHDVDVEYMNCARTHGNPVAIGSVMATILKRQKGMKLEIRYPDWDQVIEDIRRSKVGQI</sequence>
<accession>A0A194UTL0</accession>
<evidence type="ECO:0000313" key="2">
    <source>
        <dbReference type="Proteomes" id="UP000078576"/>
    </source>
</evidence>
<dbReference type="SUPFAM" id="SSF56112">
    <property type="entry name" value="Protein kinase-like (PK-like)"/>
    <property type="match status" value="1"/>
</dbReference>
<dbReference type="STRING" id="694573.A0A194UTL0"/>
<dbReference type="OrthoDB" id="5134445at2759"/>
<name>A0A194UTL0_CYTMA</name>
<evidence type="ECO:0008006" key="3">
    <source>
        <dbReference type="Google" id="ProtNLM"/>
    </source>
</evidence>
<dbReference type="InterPro" id="IPR011009">
    <property type="entry name" value="Kinase-like_dom_sf"/>
</dbReference>
<keyword evidence="2" id="KW-1185">Reference proteome</keyword>
<dbReference type="AlphaFoldDB" id="A0A194UTL0"/>
<evidence type="ECO:0000313" key="1">
    <source>
        <dbReference type="EMBL" id="KUI54959.1"/>
    </source>
</evidence>
<proteinExistence type="predicted"/>
<dbReference type="EMBL" id="KN714677">
    <property type="protein sequence ID" value="KUI54959.1"/>
    <property type="molecule type" value="Genomic_DNA"/>
</dbReference>
<reference evidence="2" key="1">
    <citation type="submission" date="2014-12" db="EMBL/GenBank/DDBJ databases">
        <title>Genome Sequence of Valsa Canker Pathogens Uncovers a Specific Adaption of Colonization on Woody Bark.</title>
        <authorList>
            <person name="Yin Z."/>
            <person name="Liu H."/>
            <person name="Gao X."/>
            <person name="Li Z."/>
            <person name="Song N."/>
            <person name="Ke X."/>
            <person name="Dai Q."/>
            <person name="Wu Y."/>
            <person name="Sun Y."/>
            <person name="Xu J.-R."/>
            <person name="Kang Z.K."/>
            <person name="Wang L."/>
            <person name="Huang L."/>
        </authorList>
    </citation>
    <scope>NUCLEOTIDE SEQUENCE [LARGE SCALE GENOMIC DNA]</scope>
    <source>
        <strain evidence="2">SXYL134</strain>
    </source>
</reference>
<gene>
    <name evidence="1" type="ORF">VP1G_02391</name>
</gene>
<protein>
    <recommendedName>
        <fullName evidence="3">Protein kinase domain-containing protein</fullName>
    </recommendedName>
</protein>
<organism evidence="1 2">
    <name type="scientific">Cytospora mali</name>
    <name type="common">Apple Valsa canker fungus</name>
    <name type="synonym">Valsa mali</name>
    <dbReference type="NCBI Taxonomy" id="578113"/>
    <lineage>
        <taxon>Eukaryota</taxon>
        <taxon>Fungi</taxon>
        <taxon>Dikarya</taxon>
        <taxon>Ascomycota</taxon>
        <taxon>Pezizomycotina</taxon>
        <taxon>Sordariomycetes</taxon>
        <taxon>Sordariomycetidae</taxon>
        <taxon>Diaporthales</taxon>
        <taxon>Cytosporaceae</taxon>
        <taxon>Cytospora</taxon>
    </lineage>
</organism>